<accession>A0A1I4B0S0</accession>
<dbReference type="GO" id="GO:0016787">
    <property type="term" value="F:hydrolase activity"/>
    <property type="evidence" value="ECO:0007669"/>
    <property type="project" value="UniProtKB-KW"/>
</dbReference>
<keyword evidence="3 6" id="KW-0479">Metal-binding</keyword>
<dbReference type="EC" id="3.1.-.-" evidence="6"/>
<evidence type="ECO:0000256" key="6">
    <source>
        <dbReference type="HAMAP-Rule" id="MF_00265"/>
    </source>
</evidence>
<dbReference type="EMBL" id="FOSL01000009">
    <property type="protein sequence ID" value="SFK62133.1"/>
    <property type="molecule type" value="Genomic_DNA"/>
</dbReference>
<dbReference type="GO" id="GO:0090729">
    <property type="term" value="F:toxin activity"/>
    <property type="evidence" value="ECO:0007669"/>
    <property type="project" value="UniProtKB-KW"/>
</dbReference>
<dbReference type="OrthoDB" id="9798446at2"/>
<evidence type="ECO:0000256" key="1">
    <source>
        <dbReference type="ARBA" id="ARBA00022649"/>
    </source>
</evidence>
<keyword evidence="1 6" id="KW-1277">Toxin-antitoxin system</keyword>
<dbReference type="CDD" id="cd09873">
    <property type="entry name" value="PIN_Pae0151-like"/>
    <property type="match status" value="1"/>
</dbReference>
<dbReference type="HAMAP" id="MF_00265">
    <property type="entry name" value="VapC_Nob1"/>
    <property type="match status" value="1"/>
</dbReference>
<gene>
    <name evidence="6" type="primary">vapC</name>
    <name evidence="8" type="ORF">SAMN04488498_10989</name>
</gene>
<comment type="similarity">
    <text evidence="6">Belongs to the PINc/VapC protein family.</text>
</comment>
<keyword evidence="6" id="KW-0800">Toxin</keyword>
<comment type="cofactor">
    <cofactor evidence="6">
        <name>Mg(2+)</name>
        <dbReference type="ChEBI" id="CHEBI:18420"/>
    </cofactor>
</comment>
<sequence>MTLVIDSSVAASWSIPDEDSPAALRALTIASSDGASVPSLFWHELRNVLLVSERRGRLTSDEVHTGLAAVADLSPNVDELDGHSAILALARRHTLSAYDAAYLELAIRRGGTIATLDNKLAKAALAENLTVISDQA</sequence>
<feature type="domain" description="PIN" evidence="7">
    <location>
        <begin position="4"/>
        <end position="124"/>
    </location>
</feature>
<dbReference type="SUPFAM" id="SSF88723">
    <property type="entry name" value="PIN domain-like"/>
    <property type="match status" value="1"/>
</dbReference>
<dbReference type="AlphaFoldDB" id="A0A1I4B0S0"/>
<evidence type="ECO:0000256" key="5">
    <source>
        <dbReference type="ARBA" id="ARBA00022842"/>
    </source>
</evidence>
<comment type="function">
    <text evidence="6">Toxic component of a toxin-antitoxin (TA) system. An RNase.</text>
</comment>
<evidence type="ECO:0000313" key="9">
    <source>
        <dbReference type="Proteomes" id="UP000323300"/>
    </source>
</evidence>
<dbReference type="InterPro" id="IPR044153">
    <property type="entry name" value="PIN_Pae0151-like"/>
</dbReference>
<organism evidence="8 9">
    <name type="scientific">Neomesorhizobium albiziae</name>
    <dbReference type="NCBI Taxonomy" id="335020"/>
    <lineage>
        <taxon>Bacteria</taxon>
        <taxon>Pseudomonadati</taxon>
        <taxon>Pseudomonadota</taxon>
        <taxon>Alphaproteobacteria</taxon>
        <taxon>Hyphomicrobiales</taxon>
        <taxon>Phyllobacteriaceae</taxon>
        <taxon>Neomesorhizobium</taxon>
    </lineage>
</organism>
<evidence type="ECO:0000256" key="4">
    <source>
        <dbReference type="ARBA" id="ARBA00022801"/>
    </source>
</evidence>
<dbReference type="InterPro" id="IPR051619">
    <property type="entry name" value="TypeII_TA_RNase_PINc/VapC"/>
</dbReference>
<dbReference type="RefSeq" id="WP_149761127.1">
    <property type="nucleotide sequence ID" value="NZ_BSPE01000078.1"/>
</dbReference>
<keyword evidence="9" id="KW-1185">Reference proteome</keyword>
<feature type="binding site" evidence="6">
    <location>
        <position position="6"/>
    </location>
    <ligand>
        <name>Mg(2+)</name>
        <dbReference type="ChEBI" id="CHEBI:18420"/>
    </ligand>
</feature>
<dbReference type="GO" id="GO:0004540">
    <property type="term" value="F:RNA nuclease activity"/>
    <property type="evidence" value="ECO:0007669"/>
    <property type="project" value="InterPro"/>
</dbReference>
<dbReference type="Gene3D" id="3.40.50.1010">
    <property type="entry name" value="5'-nuclease"/>
    <property type="match status" value="1"/>
</dbReference>
<dbReference type="InterPro" id="IPR002716">
    <property type="entry name" value="PIN_dom"/>
</dbReference>
<keyword evidence="5 6" id="KW-0460">Magnesium</keyword>
<evidence type="ECO:0000256" key="2">
    <source>
        <dbReference type="ARBA" id="ARBA00022722"/>
    </source>
</evidence>
<reference evidence="8 9" key="1">
    <citation type="submission" date="2016-10" db="EMBL/GenBank/DDBJ databases">
        <authorList>
            <person name="Varghese N."/>
            <person name="Submissions S."/>
        </authorList>
    </citation>
    <scope>NUCLEOTIDE SEQUENCE [LARGE SCALE GENOMIC DNA]</scope>
    <source>
        <strain evidence="8 9">DSM 21822</strain>
    </source>
</reference>
<dbReference type="GO" id="GO:0000287">
    <property type="term" value="F:magnesium ion binding"/>
    <property type="evidence" value="ECO:0007669"/>
    <property type="project" value="UniProtKB-UniRule"/>
</dbReference>
<name>A0A1I4B0S0_9HYPH</name>
<keyword evidence="4 6" id="KW-0378">Hydrolase</keyword>
<protein>
    <recommendedName>
        <fullName evidence="6">Ribonuclease VapC</fullName>
        <shortName evidence="6">RNase VapC</shortName>
        <ecNumber evidence="6">3.1.-.-</ecNumber>
    </recommendedName>
    <alternativeName>
        <fullName evidence="6">Toxin VapC</fullName>
    </alternativeName>
</protein>
<evidence type="ECO:0000259" key="7">
    <source>
        <dbReference type="Pfam" id="PF01850"/>
    </source>
</evidence>
<dbReference type="PANTHER" id="PTHR35901:SF1">
    <property type="entry name" value="EXONUCLEASE VAPC9"/>
    <property type="match status" value="1"/>
</dbReference>
<evidence type="ECO:0000256" key="3">
    <source>
        <dbReference type="ARBA" id="ARBA00022723"/>
    </source>
</evidence>
<evidence type="ECO:0000313" key="8">
    <source>
        <dbReference type="EMBL" id="SFK62133.1"/>
    </source>
</evidence>
<dbReference type="Proteomes" id="UP000323300">
    <property type="component" value="Unassembled WGS sequence"/>
</dbReference>
<dbReference type="Pfam" id="PF01850">
    <property type="entry name" value="PIN"/>
    <property type="match status" value="1"/>
</dbReference>
<dbReference type="InterPro" id="IPR029060">
    <property type="entry name" value="PIN-like_dom_sf"/>
</dbReference>
<dbReference type="PANTHER" id="PTHR35901">
    <property type="entry name" value="RIBONUCLEASE VAPC3"/>
    <property type="match status" value="1"/>
</dbReference>
<proteinExistence type="inferred from homology"/>
<keyword evidence="2 6" id="KW-0540">Nuclease</keyword>
<dbReference type="InterPro" id="IPR022907">
    <property type="entry name" value="VapC_family"/>
</dbReference>
<feature type="binding site" evidence="6">
    <location>
        <position position="99"/>
    </location>
    <ligand>
        <name>Mg(2+)</name>
        <dbReference type="ChEBI" id="CHEBI:18420"/>
    </ligand>
</feature>